<dbReference type="Proteomes" id="UP000570595">
    <property type="component" value="Unassembled WGS sequence"/>
</dbReference>
<feature type="region of interest" description="Disordered" evidence="1">
    <location>
        <begin position="448"/>
        <end position="474"/>
    </location>
</feature>
<protein>
    <submittedName>
        <fullName evidence="2">Uncharacterized protein</fullName>
    </submittedName>
</protein>
<dbReference type="EMBL" id="JABAHT010000512">
    <property type="protein sequence ID" value="KAF4654766.1"/>
    <property type="molecule type" value="Genomic_DNA"/>
</dbReference>
<gene>
    <name evidence="2" type="ORF">FOZ61_008055</name>
</gene>
<evidence type="ECO:0000313" key="2">
    <source>
        <dbReference type="EMBL" id="KAF4654766.1"/>
    </source>
</evidence>
<feature type="compositionally biased region" description="Low complexity" evidence="1">
    <location>
        <begin position="676"/>
        <end position="686"/>
    </location>
</feature>
<feature type="compositionally biased region" description="Low complexity" evidence="1">
    <location>
        <begin position="373"/>
        <end position="383"/>
    </location>
</feature>
<comment type="caution">
    <text evidence="2">The sequence shown here is derived from an EMBL/GenBank/DDBJ whole genome shotgun (WGS) entry which is preliminary data.</text>
</comment>
<reference evidence="2 3" key="1">
    <citation type="submission" date="2020-04" db="EMBL/GenBank/DDBJ databases">
        <title>Perkinsus olseni comparative genomics.</title>
        <authorList>
            <person name="Bogema D.R."/>
        </authorList>
    </citation>
    <scope>NUCLEOTIDE SEQUENCE [LARGE SCALE GENOMIC DNA]</scope>
    <source>
        <strain evidence="2">ATCC PRA-179</strain>
    </source>
</reference>
<feature type="region of interest" description="Disordered" evidence="1">
    <location>
        <begin position="662"/>
        <end position="686"/>
    </location>
</feature>
<proteinExistence type="predicted"/>
<dbReference type="AlphaFoldDB" id="A0A7J6L6G0"/>
<organism evidence="2 3">
    <name type="scientific">Perkinsus olseni</name>
    <name type="common">Perkinsus atlanticus</name>
    <dbReference type="NCBI Taxonomy" id="32597"/>
    <lineage>
        <taxon>Eukaryota</taxon>
        <taxon>Sar</taxon>
        <taxon>Alveolata</taxon>
        <taxon>Perkinsozoa</taxon>
        <taxon>Perkinsea</taxon>
        <taxon>Perkinsida</taxon>
        <taxon>Perkinsidae</taxon>
        <taxon>Perkinsus</taxon>
    </lineage>
</organism>
<dbReference type="OrthoDB" id="445161at2759"/>
<evidence type="ECO:0000256" key="1">
    <source>
        <dbReference type="SAM" id="MobiDB-lite"/>
    </source>
</evidence>
<feature type="region of interest" description="Disordered" evidence="1">
    <location>
        <begin position="366"/>
        <end position="390"/>
    </location>
</feature>
<name>A0A7J6L6G0_PEROL</name>
<sequence>MTVSTDSSSLSRAEEGASKLNAEAAEFVPGSTAVATKRIPGTETIKAEILNVIRATGMTGIRVTQIPHQYRRRTGRWLIIEGTQFASLSSIIDAIMPSIEFYDSPKAPTPGMEKATTYDPDNGVVVMEPTPGIQGADTCPPLVIGDYANKVVRDKSFSLNTEDLSFFRELVVAVVRDFCDRSSHLTPSGLLTPSPGLALSLFSAEWDRYFRGALSLKGMRAKFGVMKLLPFILSCKELEMLGTHPEVRIRVKAEYTIPAQIVQQTKMSYMAAAPLTGPPMGPPIDGKGSLGESLSNYLLAAPMLAGGVSSSSAAANPLGLPLPAPVGPGDGLLPAPAPSALLSSAFKVPSALADLSLAPMEGAPGFEVPLDGSSDASASSCNSPVEQPQKVQPYDPILSAAVVKGAPLPLSKEDLKGLLSSAIRGHCAEQARGWENNEDYMAALEKSLAGSSDGSTDGDTSSSSSEDEDYDDDDKTRYRKARLGVLMAGLGSKVPEAWITPKLLARVQTKRNKTVGVRVSSVRKLWKKAYPALGALDYYLDVMQVKKLRIFLAGMHEMTLLGRGSRMRVAPTAHIAQYCPRLLPPHSSPPTSASSPVPPITAQLSATQVGVLGSGFPEEQATSTPVGEGEEEIEKLIKDLLLTTDAMTRAELEMEMARAFENEPPVVAQESENVISSSSSSSRVRE</sequence>
<feature type="compositionally biased region" description="Low complexity" evidence="1">
    <location>
        <begin position="451"/>
        <end position="464"/>
    </location>
</feature>
<accession>A0A7J6L6G0</accession>
<evidence type="ECO:0000313" key="3">
    <source>
        <dbReference type="Proteomes" id="UP000570595"/>
    </source>
</evidence>